<gene>
    <name evidence="2" type="ORF">T440DRAFT_260351</name>
</gene>
<protein>
    <submittedName>
        <fullName evidence="2">Uncharacterized protein</fullName>
    </submittedName>
</protein>
<dbReference type="InterPro" id="IPR029058">
    <property type="entry name" value="AB_hydrolase_fold"/>
</dbReference>
<proteinExistence type="predicted"/>
<evidence type="ECO:0000313" key="3">
    <source>
        <dbReference type="Proteomes" id="UP000799423"/>
    </source>
</evidence>
<dbReference type="SUPFAM" id="SSF53474">
    <property type="entry name" value="alpha/beta-Hydrolases"/>
    <property type="match status" value="1"/>
</dbReference>
<sequence length="416" mass="44666">MTSVFCLLMIFMIAAFGRGAPAIQLPDPGKDHMFKVAVSHFPLTNTAVKDAYKPEVERSIMASLFIPVPVASCTNTCSNSYMLGQTARIANEQFIFNANDGVFEKMGYNMCCGNDQDIDGSKLDLVVLEPHTDTSRLLYLNMARFISANGVAVVILDHPGETSITEFTGTNAPRGGTVYNSGTVELSNLSPLTAWNTTITKAINTRISDINFALSQLSTLSLLQRQLPSLRFSTPLTTTSYSIIGHGFGGTTATTLGLTSRSVKFSINLSGSAPPASDSLTSTATPTYFFGRANYKRNDDINWPSTWTHLTGPATELDLNDSEIFDFSDLPVIVELAQSQGGNKDVQGRGLGGSGSTANHAMLCFVEAVVKKEGLGDAKAMRECVRMFPGMVPFGGGETIVAHKAVRSGAGRLRVW</sequence>
<keyword evidence="3" id="KW-1185">Reference proteome</keyword>
<organism evidence="2 3">
    <name type="scientific">Plenodomus tracheiphilus IPT5</name>
    <dbReference type="NCBI Taxonomy" id="1408161"/>
    <lineage>
        <taxon>Eukaryota</taxon>
        <taxon>Fungi</taxon>
        <taxon>Dikarya</taxon>
        <taxon>Ascomycota</taxon>
        <taxon>Pezizomycotina</taxon>
        <taxon>Dothideomycetes</taxon>
        <taxon>Pleosporomycetidae</taxon>
        <taxon>Pleosporales</taxon>
        <taxon>Pleosporineae</taxon>
        <taxon>Leptosphaeriaceae</taxon>
        <taxon>Plenodomus</taxon>
    </lineage>
</organism>
<evidence type="ECO:0000313" key="2">
    <source>
        <dbReference type="EMBL" id="KAF2845702.1"/>
    </source>
</evidence>
<dbReference type="AlphaFoldDB" id="A0A6A7ARF1"/>
<feature type="signal peptide" evidence="1">
    <location>
        <begin position="1"/>
        <end position="19"/>
    </location>
</feature>
<dbReference type="Gene3D" id="3.40.50.1820">
    <property type="entry name" value="alpha/beta hydrolase"/>
    <property type="match status" value="1"/>
</dbReference>
<keyword evidence="1" id="KW-0732">Signal</keyword>
<name>A0A6A7ARF1_9PLEO</name>
<dbReference type="Proteomes" id="UP000799423">
    <property type="component" value="Unassembled WGS sequence"/>
</dbReference>
<reference evidence="2" key="1">
    <citation type="submission" date="2020-01" db="EMBL/GenBank/DDBJ databases">
        <authorList>
            <consortium name="DOE Joint Genome Institute"/>
            <person name="Haridas S."/>
            <person name="Albert R."/>
            <person name="Binder M."/>
            <person name="Bloem J."/>
            <person name="Labutti K."/>
            <person name="Salamov A."/>
            <person name="Andreopoulos B."/>
            <person name="Baker S.E."/>
            <person name="Barry K."/>
            <person name="Bills G."/>
            <person name="Bluhm B.H."/>
            <person name="Cannon C."/>
            <person name="Castanera R."/>
            <person name="Culley D.E."/>
            <person name="Daum C."/>
            <person name="Ezra D."/>
            <person name="Gonzalez J.B."/>
            <person name="Henrissat B."/>
            <person name="Kuo A."/>
            <person name="Liang C."/>
            <person name="Lipzen A."/>
            <person name="Lutzoni F."/>
            <person name="Magnuson J."/>
            <person name="Mondo S."/>
            <person name="Nolan M."/>
            <person name="Ohm R."/>
            <person name="Pangilinan J."/>
            <person name="Park H.-J."/>
            <person name="Ramirez L."/>
            <person name="Alfaro M."/>
            <person name="Sun H."/>
            <person name="Tritt A."/>
            <person name="Yoshinaga Y."/>
            <person name="Zwiers L.-H."/>
            <person name="Turgeon B.G."/>
            <person name="Goodwin S.B."/>
            <person name="Spatafora J.W."/>
            <person name="Crous P.W."/>
            <person name="Grigoriev I.V."/>
        </authorList>
    </citation>
    <scope>NUCLEOTIDE SEQUENCE</scope>
    <source>
        <strain evidence="2">IPT5</strain>
    </source>
</reference>
<evidence type="ECO:0000256" key="1">
    <source>
        <dbReference type="SAM" id="SignalP"/>
    </source>
</evidence>
<accession>A0A6A7ARF1</accession>
<dbReference type="Pfam" id="PF03403">
    <property type="entry name" value="PAF-AH_p_II"/>
    <property type="match status" value="1"/>
</dbReference>
<feature type="chain" id="PRO_5025547605" evidence="1">
    <location>
        <begin position="20"/>
        <end position="416"/>
    </location>
</feature>
<dbReference type="EMBL" id="MU006343">
    <property type="protein sequence ID" value="KAF2845702.1"/>
    <property type="molecule type" value="Genomic_DNA"/>
</dbReference>
<dbReference type="OrthoDB" id="2363873at2759"/>